<dbReference type="EMBL" id="CAJEWB010000010">
    <property type="protein sequence ID" value="CAD2077329.1"/>
    <property type="molecule type" value="Genomic_DNA"/>
</dbReference>
<feature type="transmembrane region" description="Helical" evidence="1">
    <location>
        <begin position="261"/>
        <end position="280"/>
    </location>
</feature>
<feature type="transmembrane region" description="Helical" evidence="1">
    <location>
        <begin position="105"/>
        <end position="123"/>
    </location>
</feature>
<feature type="transmembrane region" description="Helical" evidence="1">
    <location>
        <begin position="12"/>
        <end position="30"/>
    </location>
</feature>
<keyword evidence="3" id="KW-1185">Reference proteome</keyword>
<gene>
    <name evidence="2" type="ORF">JEOPIN946_01462</name>
</gene>
<evidence type="ECO:0000256" key="1">
    <source>
        <dbReference type="SAM" id="Phobius"/>
    </source>
</evidence>
<feature type="transmembrane region" description="Helical" evidence="1">
    <location>
        <begin position="61"/>
        <end position="85"/>
    </location>
</feature>
<protein>
    <recommendedName>
        <fullName evidence="4">DUF4129 domain-containing protein</fullName>
    </recommendedName>
</protein>
<feature type="transmembrane region" description="Helical" evidence="1">
    <location>
        <begin position="197"/>
        <end position="217"/>
    </location>
</feature>
<name>A0A6V7RJ54_9BACL</name>
<dbReference type="RefSeq" id="WP_186078154.1">
    <property type="nucleotide sequence ID" value="NZ_CAJEWB010000010.1"/>
</dbReference>
<proteinExistence type="predicted"/>
<comment type="caution">
    <text evidence="2">The sequence shown here is derived from an EMBL/GenBank/DDBJ whole genome shotgun (WGS) entry which is preliminary data.</text>
</comment>
<keyword evidence="1" id="KW-0472">Membrane</keyword>
<keyword evidence="1" id="KW-0812">Transmembrane</keyword>
<accession>A0A6V7RJ54</accession>
<reference evidence="2 3" key="1">
    <citation type="submission" date="2020-07" db="EMBL/GenBank/DDBJ databases">
        <authorList>
            <person name="Criscuolo A."/>
        </authorList>
    </citation>
    <scope>NUCLEOTIDE SEQUENCE [LARGE SCALE GENOMIC DNA]</scope>
    <source>
        <strain evidence="2">CIP107946</strain>
    </source>
</reference>
<evidence type="ECO:0000313" key="3">
    <source>
        <dbReference type="Proteomes" id="UP000588186"/>
    </source>
</evidence>
<feature type="transmembrane region" description="Helical" evidence="1">
    <location>
        <begin position="135"/>
        <end position="154"/>
    </location>
</feature>
<feature type="transmembrane region" description="Helical" evidence="1">
    <location>
        <begin position="36"/>
        <end position="54"/>
    </location>
</feature>
<evidence type="ECO:0000313" key="2">
    <source>
        <dbReference type="EMBL" id="CAD2077329.1"/>
    </source>
</evidence>
<dbReference type="AlphaFoldDB" id="A0A6V7RJ54"/>
<organism evidence="2 3">
    <name type="scientific">Phocicoccus pinnipedialis</name>
    <dbReference type="NCBI Taxonomy" id="110845"/>
    <lineage>
        <taxon>Bacteria</taxon>
        <taxon>Bacillati</taxon>
        <taxon>Bacillota</taxon>
        <taxon>Bacilli</taxon>
        <taxon>Bacillales</taxon>
        <taxon>Salinicoccaceae</taxon>
        <taxon>Phocicoccus</taxon>
    </lineage>
</organism>
<evidence type="ECO:0008006" key="4">
    <source>
        <dbReference type="Google" id="ProtNLM"/>
    </source>
</evidence>
<keyword evidence="1" id="KW-1133">Transmembrane helix</keyword>
<sequence>MIRLFKEVFPKYVIEMMTVIVILAELNATFNETPKLLFNSIVLILVFLIGTIITNKARSYVLYYFVPFFFILFLLVGNNVLVAMLYSVISVFRFDRLYMDRMTDFQKYAIVVSLIVVILSQFIRTGIISPDNYMFYSSMFIVQLISYFILKIVAQMTDDNIKVSDYLNTIIFVGLILTAGGAVVGILFKGISSLVKLALVGILNAIFFLMKPLFVWMDKLEFETPEFVEEENTGESLDETVLDLIHNTKQESLLERLPLDMIIIGIIVVAFIIMVIVLVMRSKNDAVIENEKLDIKIVPIPINKIRERIKLKKPKDPIRQVYFDFERWVNRIGIGRYTDETIEEWIAREELSDVFSTEEIEIYSKVRYGSHSFTDVSIFKAHINAIKNKIKAKIKEREN</sequence>
<dbReference type="Proteomes" id="UP000588186">
    <property type="component" value="Unassembled WGS sequence"/>
</dbReference>
<feature type="transmembrane region" description="Helical" evidence="1">
    <location>
        <begin position="166"/>
        <end position="188"/>
    </location>
</feature>